<dbReference type="InterPro" id="IPR042070">
    <property type="entry name" value="PucR_C-HTH_sf"/>
</dbReference>
<dbReference type="PANTHER" id="PTHR33744">
    <property type="entry name" value="CARBOHYDRATE DIACID REGULATOR"/>
    <property type="match status" value="1"/>
</dbReference>
<evidence type="ECO:0000259" key="4">
    <source>
        <dbReference type="Pfam" id="PF17853"/>
    </source>
</evidence>
<dbReference type="InterPro" id="IPR025751">
    <property type="entry name" value="RsbRD_N_dom"/>
</dbReference>
<dbReference type="EMBL" id="LR130759">
    <property type="protein sequence ID" value="VDM88501.1"/>
    <property type="molecule type" value="Genomic_DNA"/>
</dbReference>
<dbReference type="Pfam" id="PF13556">
    <property type="entry name" value="HTH_30"/>
    <property type="match status" value="1"/>
</dbReference>
<evidence type="ECO:0000313" key="5">
    <source>
        <dbReference type="EMBL" id="VDM88501.1"/>
    </source>
</evidence>
<feature type="domain" description="CdaR GGDEF-like" evidence="4">
    <location>
        <begin position="189"/>
        <end position="306"/>
    </location>
</feature>
<dbReference type="PANTHER" id="PTHR33744:SF1">
    <property type="entry name" value="DNA-BINDING TRANSCRIPTIONAL ACTIVATOR ADER"/>
    <property type="match status" value="1"/>
</dbReference>
<dbReference type="Proteomes" id="UP000269998">
    <property type="component" value="Chromosome"/>
</dbReference>
<protein>
    <submittedName>
        <fullName evidence="5">Sugar diacid utilization regulator</fullName>
    </submittedName>
</protein>
<evidence type="ECO:0000256" key="1">
    <source>
        <dbReference type="ARBA" id="ARBA00006754"/>
    </source>
</evidence>
<keyword evidence="6" id="KW-1185">Reference proteome</keyword>
<dbReference type="Gene3D" id="1.10.10.2840">
    <property type="entry name" value="PucR C-terminal helix-turn-helix domain"/>
    <property type="match status" value="1"/>
</dbReference>
<feature type="domain" description="PucR C-terminal helix-turn-helix" evidence="2">
    <location>
        <begin position="361"/>
        <end position="418"/>
    </location>
</feature>
<accession>A0A3S4FQF3</accession>
<evidence type="ECO:0000259" key="2">
    <source>
        <dbReference type="Pfam" id="PF13556"/>
    </source>
</evidence>
<proteinExistence type="inferred from homology"/>
<dbReference type="Pfam" id="PF17853">
    <property type="entry name" value="GGDEF_2"/>
    <property type="match status" value="1"/>
</dbReference>
<reference evidence="6" key="1">
    <citation type="submission" date="2018-02" db="EMBL/GenBank/DDBJ databases">
        <authorList>
            <person name="Seth-Smith MB H."/>
            <person name="Seth-Smith H."/>
        </authorList>
    </citation>
    <scope>NUCLEOTIDE SEQUENCE [LARGE SCALE GENOMIC DNA]</scope>
</reference>
<dbReference type="InterPro" id="IPR025736">
    <property type="entry name" value="PucR_C-HTH_dom"/>
</dbReference>
<gene>
    <name evidence="5" type="ORF">MB901379_02063</name>
</gene>
<dbReference type="AlphaFoldDB" id="A0A3S4FQF3"/>
<dbReference type="InterPro" id="IPR051448">
    <property type="entry name" value="CdaR-like_regulators"/>
</dbReference>
<dbReference type="InterPro" id="IPR041522">
    <property type="entry name" value="CdaR_GGDEF"/>
</dbReference>
<name>A0A3S4FQF3_9MYCO</name>
<sequence length="432" mass="47728">MLIGAQPRRDVQVAEVAGGCISVIARQMDTIRDEFIAGLFAMMKDEIRGLNHDARMLDLWRASLTENYLAAIHYLDRDTPSSVLEAPAAALAYARASAQRDVPLAPLVRAHRLGHARFLEVAMQYVSLLEPAQQVPTITELVNRSSRVIDMVADQLIIAYEEEHDRWLSRRSGLQQQWVGQVLAGTPVDAQRAERVLGYRLDGAHLAALAWADTTVPVGDVVSLFDRIRLLVADELDQVTGSLMVPTDEHEVRLWFSVAAPREGVPTDPSRLCAAFETAGLPARLACGRVGHGLHGFRASLNEAELVKAVAHAGGARGARVVCYTEVAPVALMAADLDELRRFVADVLGQLSIADERTEWLRETLREFLIRNRSYVATAEAMTLHRNTIQYRVAQAMELCDQSLDDPDAVFKVQTALEVCRWMAPAVLRTPT</sequence>
<feature type="domain" description="RsbT co-antagonist protein RsbRD N-terminal" evidence="3">
    <location>
        <begin position="35"/>
        <end position="172"/>
    </location>
</feature>
<organism evidence="5 6">
    <name type="scientific">Mycobacterium basiliense</name>
    <dbReference type="NCBI Taxonomy" id="2094119"/>
    <lineage>
        <taxon>Bacteria</taxon>
        <taxon>Bacillati</taxon>
        <taxon>Actinomycetota</taxon>
        <taxon>Actinomycetes</taxon>
        <taxon>Mycobacteriales</taxon>
        <taxon>Mycobacteriaceae</taxon>
        <taxon>Mycobacterium</taxon>
    </lineage>
</organism>
<evidence type="ECO:0000313" key="6">
    <source>
        <dbReference type="Proteomes" id="UP000269998"/>
    </source>
</evidence>
<comment type="similarity">
    <text evidence="1">Belongs to the CdaR family.</text>
</comment>
<dbReference type="KEGG" id="mbai:MB901379_02063"/>
<dbReference type="Pfam" id="PF14361">
    <property type="entry name" value="RsbRD_N"/>
    <property type="match status" value="1"/>
</dbReference>
<evidence type="ECO:0000259" key="3">
    <source>
        <dbReference type="Pfam" id="PF14361"/>
    </source>
</evidence>